<keyword evidence="5 6" id="KW-0560">Oxidoreductase</keyword>
<evidence type="ECO:0000256" key="6">
    <source>
        <dbReference type="RuleBase" id="RU361177"/>
    </source>
</evidence>
<evidence type="ECO:0000313" key="8">
    <source>
        <dbReference type="Proteomes" id="UP000094527"/>
    </source>
</evidence>
<evidence type="ECO:0000313" key="7">
    <source>
        <dbReference type="EMBL" id="ODN04095.1"/>
    </source>
</evidence>
<dbReference type="Proteomes" id="UP000094527">
    <property type="component" value="Unassembled WGS sequence"/>
</dbReference>
<dbReference type="InterPro" id="IPR050346">
    <property type="entry name" value="FMO-like"/>
</dbReference>
<dbReference type="OMA" id="HRISGQH"/>
<comment type="cofactor">
    <cofactor evidence="6">
        <name>FAD</name>
        <dbReference type="ChEBI" id="CHEBI:57692"/>
    </cofactor>
</comment>
<keyword evidence="2 6" id="KW-0285">Flavoprotein</keyword>
<dbReference type="OrthoDB" id="66881at2759"/>
<organism evidence="7 8">
    <name type="scientific">Orchesella cincta</name>
    <name type="common">Springtail</name>
    <name type="synonym">Podura cincta</name>
    <dbReference type="NCBI Taxonomy" id="48709"/>
    <lineage>
        <taxon>Eukaryota</taxon>
        <taxon>Metazoa</taxon>
        <taxon>Ecdysozoa</taxon>
        <taxon>Arthropoda</taxon>
        <taxon>Hexapoda</taxon>
        <taxon>Collembola</taxon>
        <taxon>Entomobryomorpha</taxon>
        <taxon>Entomobryoidea</taxon>
        <taxon>Orchesellidae</taxon>
        <taxon>Orchesellinae</taxon>
        <taxon>Orchesella</taxon>
    </lineage>
</organism>
<evidence type="ECO:0000256" key="3">
    <source>
        <dbReference type="ARBA" id="ARBA00022827"/>
    </source>
</evidence>
<dbReference type="PANTHER" id="PTHR23023">
    <property type="entry name" value="DIMETHYLANILINE MONOOXYGENASE"/>
    <property type="match status" value="1"/>
</dbReference>
<dbReference type="InterPro" id="IPR036188">
    <property type="entry name" value="FAD/NAD-bd_sf"/>
</dbReference>
<dbReference type="EMBL" id="LJIJ01000055">
    <property type="protein sequence ID" value="ODN04095.1"/>
    <property type="molecule type" value="Genomic_DNA"/>
</dbReference>
<keyword evidence="6 7" id="KW-0503">Monooxygenase</keyword>
<keyword evidence="4" id="KW-0521">NADP</keyword>
<comment type="similarity">
    <text evidence="1 6">Belongs to the FMO family.</text>
</comment>
<proteinExistence type="inferred from homology"/>
<evidence type="ECO:0000256" key="1">
    <source>
        <dbReference type="ARBA" id="ARBA00009183"/>
    </source>
</evidence>
<comment type="caution">
    <text evidence="7">The sequence shown here is derived from an EMBL/GenBank/DDBJ whole genome shotgun (WGS) entry which is preliminary data.</text>
</comment>
<evidence type="ECO:0000256" key="2">
    <source>
        <dbReference type="ARBA" id="ARBA00022630"/>
    </source>
</evidence>
<dbReference type="PIRSF" id="PIRSF000332">
    <property type="entry name" value="FMO"/>
    <property type="match status" value="1"/>
</dbReference>
<keyword evidence="3 6" id="KW-0274">FAD</keyword>
<dbReference type="SUPFAM" id="SSF51905">
    <property type="entry name" value="FAD/NAD(P)-binding domain"/>
    <property type="match status" value="2"/>
</dbReference>
<dbReference type="InterPro" id="IPR000960">
    <property type="entry name" value="Flavin_mOase"/>
</dbReference>
<name>A0A1D2NG70_ORCCI</name>
<dbReference type="InterPro" id="IPR020946">
    <property type="entry name" value="Flavin_mOase-like"/>
</dbReference>
<dbReference type="Gene3D" id="3.50.50.60">
    <property type="entry name" value="FAD/NAD(P)-binding domain"/>
    <property type="match status" value="2"/>
</dbReference>
<dbReference type="AlphaFoldDB" id="A0A1D2NG70"/>
<dbReference type="PRINTS" id="PR00370">
    <property type="entry name" value="FMOXYGENASE"/>
</dbReference>
<evidence type="ECO:0000256" key="4">
    <source>
        <dbReference type="ARBA" id="ARBA00022857"/>
    </source>
</evidence>
<dbReference type="Pfam" id="PF00743">
    <property type="entry name" value="FMO-like"/>
    <property type="match status" value="2"/>
</dbReference>
<gene>
    <name evidence="7" type="ORF">Ocin01_02578</name>
</gene>
<dbReference type="GO" id="GO:0004499">
    <property type="term" value="F:N,N-dimethylaniline monooxygenase activity"/>
    <property type="evidence" value="ECO:0007669"/>
    <property type="project" value="InterPro"/>
</dbReference>
<dbReference type="STRING" id="48709.A0A1D2NG70"/>
<dbReference type="GO" id="GO:0050661">
    <property type="term" value="F:NADP binding"/>
    <property type="evidence" value="ECO:0007669"/>
    <property type="project" value="InterPro"/>
</dbReference>
<protein>
    <recommendedName>
        <fullName evidence="6">Flavin-containing monooxygenase</fullName>
        <ecNumber evidence="6">1.-.-.-</ecNumber>
    </recommendedName>
</protein>
<dbReference type="GO" id="GO:0050660">
    <property type="term" value="F:flavin adenine dinucleotide binding"/>
    <property type="evidence" value="ECO:0007669"/>
    <property type="project" value="InterPro"/>
</dbReference>
<accession>A0A1D2NG70</accession>
<keyword evidence="8" id="KW-1185">Reference proteome</keyword>
<evidence type="ECO:0000256" key="5">
    <source>
        <dbReference type="ARBA" id="ARBA00023002"/>
    </source>
</evidence>
<reference evidence="7 8" key="1">
    <citation type="journal article" date="2016" name="Genome Biol. Evol.">
        <title>Gene Family Evolution Reflects Adaptation to Soil Environmental Stressors in the Genome of the Collembolan Orchesella cincta.</title>
        <authorList>
            <person name="Faddeeva-Vakhrusheva A."/>
            <person name="Derks M.F."/>
            <person name="Anvar S.Y."/>
            <person name="Agamennone V."/>
            <person name="Suring W."/>
            <person name="Smit S."/>
            <person name="van Straalen N.M."/>
            <person name="Roelofs D."/>
        </authorList>
    </citation>
    <scope>NUCLEOTIDE SEQUENCE [LARGE SCALE GENOMIC DNA]</scope>
    <source>
        <tissue evidence="7">Mixed pool</tissue>
    </source>
</reference>
<sequence length="457" mass="51583">MFDLRVCIIGAGPSGLCSLRNVLASSKNIGVTLFEQQEDIGGLWNYSGAEVKLWDSNGNPLVFPICNLPKQLMEFSDFPHKTKTDTFATQQDIHDYLLEYANHFGLWPHIQLHSRVLNVEPMGNGTWLVAVQNTETFNVEIYTFDAIMCCVGINFYPRIPTIDGVEVFQGEILHSKYFKESSDFSNKKIVCLGLGPSCADLCLKLAPVAKQVVACHRFPGGFCLGNLPSKVRETVSVTRLNERSVTTENGEEISCDVLILCTGYQPQFPFLSDDMENFENDSVINHLHKKMMIPKHPTFCFVNAHGLATEFLVLQIQAKYFVRFLENGIKLPSLPTMEQAIAKENSSKGSNKTRKKLTESLRGERFALTDVQSYLEDLAREGGFLDEFRHIPLLLMVFQWVIRRIFGSLAVYRQDQLRVLTPNVWKYKSVAAKPEGKDSVKIFHLRSNGLVTVKDVV</sequence>
<dbReference type="EC" id="1.-.-.-" evidence="6"/>